<dbReference type="RefSeq" id="WP_390308026.1">
    <property type="nucleotide sequence ID" value="NZ_JBHRRZ010000040.1"/>
</dbReference>
<dbReference type="SUPFAM" id="SSF51735">
    <property type="entry name" value="NAD(P)-binding Rossmann-fold domains"/>
    <property type="match status" value="1"/>
</dbReference>
<comment type="caution">
    <text evidence="2">The sequence shown here is derived from an EMBL/GenBank/DDBJ whole genome shotgun (WGS) entry which is preliminary data.</text>
</comment>
<dbReference type="NCBIfam" id="NF047420">
    <property type="entry name" value="EF_P_mod_YmfI"/>
    <property type="match status" value="1"/>
</dbReference>
<evidence type="ECO:0000256" key="1">
    <source>
        <dbReference type="ARBA" id="ARBA00006484"/>
    </source>
</evidence>
<gene>
    <name evidence="2" type="primary">ymfI</name>
    <name evidence="2" type="ORF">ACFODW_17150</name>
</gene>
<proteinExistence type="inferred from homology"/>
<name>A0ABV7AAY3_9BACI</name>
<protein>
    <submittedName>
        <fullName evidence="2">Elongation factor P 5-aminopentanone reductase</fullName>
    </submittedName>
</protein>
<keyword evidence="3" id="KW-1185">Reference proteome</keyword>
<dbReference type="Gene3D" id="3.40.50.720">
    <property type="entry name" value="NAD(P)-binding Rossmann-like Domain"/>
    <property type="match status" value="1"/>
</dbReference>
<reference evidence="3" key="1">
    <citation type="journal article" date="2019" name="Int. J. Syst. Evol. Microbiol.">
        <title>The Global Catalogue of Microorganisms (GCM) 10K type strain sequencing project: providing services to taxonomists for standard genome sequencing and annotation.</title>
        <authorList>
            <consortium name="The Broad Institute Genomics Platform"/>
            <consortium name="The Broad Institute Genome Sequencing Center for Infectious Disease"/>
            <person name="Wu L."/>
            <person name="Ma J."/>
        </authorList>
    </citation>
    <scope>NUCLEOTIDE SEQUENCE [LARGE SCALE GENOMIC DNA]</scope>
    <source>
        <strain evidence="3">KCTC 13193</strain>
    </source>
</reference>
<sequence length="238" mass="26257">MAENVLVVGASGGIGAAVSRKLAQEGYKLLLHFNQSRQPVDELREELEGESVLAVIQADLTKETEIKRFLTEIVFPVHHIVFASGISHYGLFQETSEDIMDEMIMLHVKAPWMITKYLLPPMIQEKKGSIIFITSIWGEEGASNEVVYSSVKGAQNTFVKALAKETGLSGVRVNAVSPGFIETKMNRQITEEEKAAIVEEIPVNRTGRPEEVAQAVNFLMDKAASYIHGEIINVTGGW</sequence>
<dbReference type="InterPro" id="IPR002347">
    <property type="entry name" value="SDR_fam"/>
</dbReference>
<organism evidence="2 3">
    <name type="scientific">Virgibacillus sediminis</name>
    <dbReference type="NCBI Taxonomy" id="202260"/>
    <lineage>
        <taxon>Bacteria</taxon>
        <taxon>Bacillati</taxon>
        <taxon>Bacillota</taxon>
        <taxon>Bacilli</taxon>
        <taxon>Bacillales</taxon>
        <taxon>Bacillaceae</taxon>
        <taxon>Virgibacillus</taxon>
    </lineage>
</organism>
<dbReference type="Proteomes" id="UP001595387">
    <property type="component" value="Unassembled WGS sequence"/>
</dbReference>
<accession>A0ABV7AAY3</accession>
<dbReference type="PRINTS" id="PR00081">
    <property type="entry name" value="GDHRDH"/>
</dbReference>
<dbReference type="GO" id="GO:0003746">
    <property type="term" value="F:translation elongation factor activity"/>
    <property type="evidence" value="ECO:0007669"/>
    <property type="project" value="UniProtKB-KW"/>
</dbReference>
<keyword evidence="2" id="KW-0251">Elongation factor</keyword>
<dbReference type="Pfam" id="PF13561">
    <property type="entry name" value="adh_short_C2"/>
    <property type="match status" value="1"/>
</dbReference>
<dbReference type="InterPro" id="IPR036291">
    <property type="entry name" value="NAD(P)-bd_dom_sf"/>
</dbReference>
<dbReference type="InterPro" id="IPR050259">
    <property type="entry name" value="SDR"/>
</dbReference>
<dbReference type="PANTHER" id="PTHR42879">
    <property type="entry name" value="3-OXOACYL-(ACYL-CARRIER-PROTEIN) REDUCTASE"/>
    <property type="match status" value="1"/>
</dbReference>
<evidence type="ECO:0000313" key="2">
    <source>
        <dbReference type="EMBL" id="MFC2950051.1"/>
    </source>
</evidence>
<comment type="similarity">
    <text evidence="1">Belongs to the short-chain dehydrogenases/reductases (SDR) family.</text>
</comment>
<evidence type="ECO:0000313" key="3">
    <source>
        <dbReference type="Proteomes" id="UP001595387"/>
    </source>
</evidence>
<dbReference type="EMBL" id="JBHRRZ010000040">
    <property type="protein sequence ID" value="MFC2950051.1"/>
    <property type="molecule type" value="Genomic_DNA"/>
</dbReference>
<keyword evidence="2" id="KW-0648">Protein biosynthesis</keyword>
<dbReference type="CDD" id="cd05233">
    <property type="entry name" value="SDR_c"/>
    <property type="match status" value="1"/>
</dbReference>
<dbReference type="PANTHER" id="PTHR42879:SF2">
    <property type="entry name" value="3-OXOACYL-[ACYL-CARRIER-PROTEIN] REDUCTASE FABG"/>
    <property type="match status" value="1"/>
</dbReference>